<comment type="caution">
    <text evidence="4">The sequence shown here is derived from an EMBL/GenBank/DDBJ whole genome shotgun (WGS) entry which is preliminary data.</text>
</comment>
<dbReference type="EMBL" id="WKFB01000281">
    <property type="protein sequence ID" value="KAF6728493.1"/>
    <property type="molecule type" value="Genomic_DNA"/>
</dbReference>
<feature type="compositionally biased region" description="Polar residues" evidence="3">
    <location>
        <begin position="51"/>
        <end position="60"/>
    </location>
</feature>
<evidence type="ECO:0000313" key="5">
    <source>
        <dbReference type="Proteomes" id="UP000646548"/>
    </source>
</evidence>
<dbReference type="InterPro" id="IPR038538">
    <property type="entry name" value="MTERF_sf"/>
</dbReference>
<sequence length="378" mass="43383">MQRTNMGMRIAAKQVICWTLRNSSFVFSLPHRRIHHPPCLRIGTRSLCSSSDYTRPQSNPRSHEAPQWSSKPGTELSPRSLVDMGFTDSQAEEIHQSVCSIRGEGAARNALSTLTTLFVLGLNSSSVLKVLNKCPELYAVKERQLHQRISNLRKLGLLEGQCNHLSQDHLKTRKNAPNPPVFYSVSHTGSLQRVVVYYPKILTLPVKSVKTVVLLLKEKCLFTTQQVTDILRDSPAVVLEDKDQLEYKFQYVYFRMGVKQADMVKYRMFRFTLDELRCRHVFLERRGLYQTPDKKGQTTIVNPKLDSILDVDQDAFVARVAQASAEEYDVFQKLLEREWKEEELQGKIEADSDAEENEDDDDDDEISGRNGYRKTKKK</sequence>
<dbReference type="Proteomes" id="UP000646548">
    <property type="component" value="Unassembled WGS sequence"/>
</dbReference>
<dbReference type="AlphaFoldDB" id="A0A834CHA3"/>
<dbReference type="GO" id="GO:0003676">
    <property type="term" value="F:nucleic acid binding"/>
    <property type="evidence" value="ECO:0007669"/>
    <property type="project" value="InterPro"/>
</dbReference>
<proteinExistence type="inferred from homology"/>
<protein>
    <submittedName>
        <fullName evidence="4">Transcription termination factor 4, mitochondrial</fullName>
    </submittedName>
</protein>
<dbReference type="SMART" id="SM00733">
    <property type="entry name" value="Mterf"/>
    <property type="match status" value="3"/>
</dbReference>
<accession>A0A834CHA3</accession>
<organism evidence="4 5">
    <name type="scientific">Oryzias melastigma</name>
    <name type="common">Marine medaka</name>
    <dbReference type="NCBI Taxonomy" id="30732"/>
    <lineage>
        <taxon>Eukaryota</taxon>
        <taxon>Metazoa</taxon>
        <taxon>Chordata</taxon>
        <taxon>Craniata</taxon>
        <taxon>Vertebrata</taxon>
        <taxon>Euteleostomi</taxon>
        <taxon>Actinopterygii</taxon>
        <taxon>Neopterygii</taxon>
        <taxon>Teleostei</taxon>
        <taxon>Neoteleostei</taxon>
        <taxon>Acanthomorphata</taxon>
        <taxon>Ovalentaria</taxon>
        <taxon>Atherinomorphae</taxon>
        <taxon>Beloniformes</taxon>
        <taxon>Adrianichthyidae</taxon>
        <taxon>Oryziinae</taxon>
        <taxon>Oryzias</taxon>
    </lineage>
</organism>
<keyword evidence="2" id="KW-0809">Transit peptide</keyword>
<dbReference type="Gene3D" id="1.25.70.10">
    <property type="entry name" value="Transcription termination factor 3, mitochondrial"/>
    <property type="match status" value="1"/>
</dbReference>
<reference evidence="4" key="1">
    <citation type="journal article" name="BMC Genomics">
        <title>Long-read sequencing and de novo genome assembly of marine medaka (Oryzias melastigma).</title>
        <authorList>
            <person name="Liang P."/>
            <person name="Saqib H.S.A."/>
            <person name="Ni X."/>
            <person name="Shen Y."/>
        </authorList>
    </citation>
    <scope>NUCLEOTIDE SEQUENCE</scope>
    <source>
        <strain evidence="4">Bigg-433</strain>
    </source>
</reference>
<feature type="region of interest" description="Disordered" evidence="3">
    <location>
        <begin position="342"/>
        <end position="378"/>
    </location>
</feature>
<gene>
    <name evidence="4" type="ORF">FQA47_008641</name>
</gene>
<evidence type="ECO:0000256" key="2">
    <source>
        <dbReference type="ARBA" id="ARBA00022946"/>
    </source>
</evidence>
<dbReference type="InterPro" id="IPR003690">
    <property type="entry name" value="MTERF"/>
</dbReference>
<evidence type="ECO:0000256" key="1">
    <source>
        <dbReference type="ARBA" id="ARBA00007692"/>
    </source>
</evidence>
<feature type="compositionally biased region" description="Acidic residues" evidence="3">
    <location>
        <begin position="351"/>
        <end position="365"/>
    </location>
</feature>
<comment type="similarity">
    <text evidence="1">Belongs to the mTERF family.</text>
</comment>
<evidence type="ECO:0000313" key="4">
    <source>
        <dbReference type="EMBL" id="KAF6728493.1"/>
    </source>
</evidence>
<name>A0A834CHA3_ORYME</name>
<feature type="region of interest" description="Disordered" evidence="3">
    <location>
        <begin position="51"/>
        <end position="80"/>
    </location>
</feature>
<evidence type="ECO:0000256" key="3">
    <source>
        <dbReference type="SAM" id="MobiDB-lite"/>
    </source>
</evidence>